<dbReference type="InterPro" id="IPR009003">
    <property type="entry name" value="Peptidase_S1_PA"/>
</dbReference>
<organism evidence="4 5">
    <name type="scientific">Pedobacter frigiditerrae</name>
    <dbReference type="NCBI Taxonomy" id="2530452"/>
    <lineage>
        <taxon>Bacteria</taxon>
        <taxon>Pseudomonadati</taxon>
        <taxon>Bacteroidota</taxon>
        <taxon>Sphingobacteriia</taxon>
        <taxon>Sphingobacteriales</taxon>
        <taxon>Sphingobacteriaceae</taxon>
        <taxon>Pedobacter</taxon>
    </lineage>
</organism>
<dbReference type="AlphaFoldDB" id="A0A4R0ML63"/>
<dbReference type="SUPFAM" id="SSF50156">
    <property type="entry name" value="PDZ domain-like"/>
    <property type="match status" value="1"/>
</dbReference>
<name>A0A4R0ML63_9SPHI</name>
<protein>
    <submittedName>
        <fullName evidence="4">Serine protease</fullName>
    </submittedName>
</protein>
<dbReference type="InterPro" id="IPR041489">
    <property type="entry name" value="PDZ_6"/>
</dbReference>
<dbReference type="Gene3D" id="2.30.42.10">
    <property type="match status" value="1"/>
</dbReference>
<feature type="domain" description="PDZ" evidence="3">
    <location>
        <begin position="401"/>
        <end position="455"/>
    </location>
</feature>
<comment type="caution">
    <text evidence="4">The sequence shown here is derived from an EMBL/GenBank/DDBJ whole genome shotgun (WGS) entry which is preliminary data.</text>
</comment>
<evidence type="ECO:0000259" key="3">
    <source>
        <dbReference type="PROSITE" id="PS50106"/>
    </source>
</evidence>
<dbReference type="PROSITE" id="PS51257">
    <property type="entry name" value="PROKAR_LIPOPROTEIN"/>
    <property type="match status" value="1"/>
</dbReference>
<dbReference type="GO" id="GO:0006508">
    <property type="term" value="P:proteolysis"/>
    <property type="evidence" value="ECO:0007669"/>
    <property type="project" value="UniProtKB-KW"/>
</dbReference>
<feature type="chain" id="PRO_5020803191" evidence="2">
    <location>
        <begin position="38"/>
        <end position="574"/>
    </location>
</feature>
<dbReference type="PROSITE" id="PS50106">
    <property type="entry name" value="PDZ"/>
    <property type="match status" value="1"/>
</dbReference>
<dbReference type="SUPFAM" id="SSF50494">
    <property type="entry name" value="Trypsin-like serine proteases"/>
    <property type="match status" value="2"/>
</dbReference>
<dbReference type="Pfam" id="PF13365">
    <property type="entry name" value="Trypsin_2"/>
    <property type="match status" value="1"/>
</dbReference>
<keyword evidence="5" id="KW-1185">Reference proteome</keyword>
<keyword evidence="4" id="KW-0378">Hydrolase</keyword>
<evidence type="ECO:0000313" key="5">
    <source>
        <dbReference type="Proteomes" id="UP000292884"/>
    </source>
</evidence>
<evidence type="ECO:0000313" key="4">
    <source>
        <dbReference type="EMBL" id="TCC87263.1"/>
    </source>
</evidence>
<gene>
    <name evidence="4" type="ORF">EZ428_21395</name>
</gene>
<dbReference type="Proteomes" id="UP000292884">
    <property type="component" value="Unassembled WGS sequence"/>
</dbReference>
<keyword evidence="2" id="KW-0732">Signal</keyword>
<proteinExistence type="inferred from homology"/>
<dbReference type="PANTHER" id="PTHR22939">
    <property type="entry name" value="SERINE PROTEASE FAMILY S1C HTRA-RELATED"/>
    <property type="match status" value="1"/>
</dbReference>
<dbReference type="InterPro" id="IPR036034">
    <property type="entry name" value="PDZ_sf"/>
</dbReference>
<dbReference type="PANTHER" id="PTHR22939:SF129">
    <property type="entry name" value="SERINE PROTEASE HTRA2, MITOCHONDRIAL"/>
    <property type="match status" value="1"/>
</dbReference>
<comment type="similarity">
    <text evidence="1">Belongs to the peptidase S1C family.</text>
</comment>
<evidence type="ECO:0000256" key="2">
    <source>
        <dbReference type="SAM" id="SignalP"/>
    </source>
</evidence>
<evidence type="ECO:0000256" key="1">
    <source>
        <dbReference type="ARBA" id="ARBA00010541"/>
    </source>
</evidence>
<dbReference type="GO" id="GO:0004252">
    <property type="term" value="F:serine-type endopeptidase activity"/>
    <property type="evidence" value="ECO:0007669"/>
    <property type="project" value="TreeGrafter"/>
</dbReference>
<dbReference type="InterPro" id="IPR001478">
    <property type="entry name" value="PDZ"/>
</dbReference>
<dbReference type="Pfam" id="PF17820">
    <property type="entry name" value="PDZ_6"/>
    <property type="match status" value="1"/>
</dbReference>
<dbReference type="OrthoDB" id="728837at2"/>
<dbReference type="SMART" id="SM00228">
    <property type="entry name" value="PDZ"/>
    <property type="match status" value="1"/>
</dbReference>
<sequence>MIINKIKLKVDVCVKLNRLLSLVSLILLACCLTNVSAQQKETAKAQTFLDMAIQKAYAASVRIWGFDVEKNERTSAQFSGVVVNEKGIILTAAHTISPGRTYKIFFPDGRAAIAKALGRIDLAATPGIPDAGMLQLLDKGPFPFVEMGFSSLLKTNDPCISISYPEKINLTLPTLRYGNIAEVKNEYGFIRSTCKMEPGDSGGALFDQYGRLIGIHSAIDVKEDQNFEIPIDIYHKYWTALQEVINYSKYPIKEDNYSPNKAIFADKAITIDAIVAKNAIKLAKVKNTVLALTSKIDGLDSEAMGTIINYFSLEKTTEQFILSKNSIVGDLPILNIEGLKIRLHIVKRDLQNDLILLKADKNIKGGVNIDASKNMEVKLGGIVVALLPDGKYQRGIIGNEPLALEKNSSIPYLGASILFKSSPAAVTVVKPGSPAALAGIQTGDFIMNINGVNIKQANEFAPELAKYWAGEEVTIEWLRADQKYTKSIKLVNKPFVASKHPVDKFAGGGSERRDGFKQVFTFDAILLPKQSAVPVFSLNGQFLGINIARYSRAISLGIPYGIIVDFLKEIPSLK</sequence>
<feature type="signal peptide" evidence="2">
    <location>
        <begin position="1"/>
        <end position="37"/>
    </location>
</feature>
<dbReference type="EMBL" id="SJSK01000007">
    <property type="protein sequence ID" value="TCC87263.1"/>
    <property type="molecule type" value="Genomic_DNA"/>
</dbReference>
<accession>A0A4R0ML63</accession>
<reference evidence="4 5" key="1">
    <citation type="submission" date="2019-02" db="EMBL/GenBank/DDBJ databases">
        <title>Pedobacter sp. RP-1-13 sp. nov., isolated from Arctic soil.</title>
        <authorList>
            <person name="Dahal R.H."/>
        </authorList>
    </citation>
    <scope>NUCLEOTIDE SEQUENCE [LARGE SCALE GENOMIC DNA]</scope>
    <source>
        <strain evidence="4 5">RP-1-13</strain>
    </source>
</reference>
<dbReference type="InterPro" id="IPR043504">
    <property type="entry name" value="Peptidase_S1_PA_chymotrypsin"/>
</dbReference>
<dbReference type="RefSeq" id="WP_131555365.1">
    <property type="nucleotide sequence ID" value="NZ_SJSK01000007.1"/>
</dbReference>
<dbReference type="Gene3D" id="2.40.10.10">
    <property type="entry name" value="Trypsin-like serine proteases"/>
    <property type="match status" value="2"/>
</dbReference>
<keyword evidence="4" id="KW-0645">Protease</keyword>